<protein>
    <recommendedName>
        <fullName evidence="6">Myb-like DNA-binding domain containing protein</fullName>
    </recommendedName>
</protein>
<dbReference type="CDD" id="cd00167">
    <property type="entry name" value="SANT"/>
    <property type="match status" value="2"/>
</dbReference>
<dbReference type="PROSITE" id="PS51294">
    <property type="entry name" value="HTH_MYB"/>
    <property type="match status" value="2"/>
</dbReference>
<evidence type="ECO:0000313" key="4">
    <source>
        <dbReference type="EMBL" id="KAK8897008.1"/>
    </source>
</evidence>
<comment type="caution">
    <text evidence="4">The sequence shown here is derived from an EMBL/GenBank/DDBJ whole genome shotgun (WGS) entry which is preliminary data.</text>
</comment>
<dbReference type="Gene3D" id="1.10.10.60">
    <property type="entry name" value="Homeodomain-like"/>
    <property type="match status" value="2"/>
</dbReference>
<evidence type="ECO:0000259" key="2">
    <source>
        <dbReference type="PROSITE" id="PS50090"/>
    </source>
</evidence>
<dbReference type="PANTHER" id="PTHR45614:SF253">
    <property type="entry name" value="CHROMOSOME UNDETERMINED SCAFFOLD_38, WHOLE GENOME SHOTGUN SEQUENCE"/>
    <property type="match status" value="1"/>
</dbReference>
<dbReference type="InterPro" id="IPR001005">
    <property type="entry name" value="SANT/Myb"/>
</dbReference>
<dbReference type="SMART" id="SM00717">
    <property type="entry name" value="SANT"/>
    <property type="match status" value="2"/>
</dbReference>
<dbReference type="InterPro" id="IPR050560">
    <property type="entry name" value="MYB_TF"/>
</dbReference>
<keyword evidence="5" id="KW-1185">Reference proteome</keyword>
<dbReference type="InterPro" id="IPR009057">
    <property type="entry name" value="Homeodomain-like_sf"/>
</dbReference>
<feature type="domain" description="HTH myb-type" evidence="3">
    <location>
        <begin position="166"/>
        <end position="215"/>
    </location>
</feature>
<evidence type="ECO:0000256" key="1">
    <source>
        <dbReference type="SAM" id="MobiDB-lite"/>
    </source>
</evidence>
<dbReference type="Proteomes" id="UP001470230">
    <property type="component" value="Unassembled WGS sequence"/>
</dbReference>
<dbReference type="SUPFAM" id="SSF46689">
    <property type="entry name" value="Homeodomain-like"/>
    <property type="match status" value="1"/>
</dbReference>
<evidence type="ECO:0000313" key="5">
    <source>
        <dbReference type="Proteomes" id="UP001470230"/>
    </source>
</evidence>
<reference evidence="4 5" key="1">
    <citation type="submission" date="2024-04" db="EMBL/GenBank/DDBJ databases">
        <title>Tritrichomonas musculus Genome.</title>
        <authorList>
            <person name="Alves-Ferreira E."/>
            <person name="Grigg M."/>
            <person name="Lorenzi H."/>
            <person name="Galac M."/>
        </authorList>
    </citation>
    <scope>NUCLEOTIDE SEQUENCE [LARGE SCALE GENOMIC DNA]</scope>
    <source>
        <strain evidence="4 5">EAF2021</strain>
    </source>
</reference>
<accession>A0ABR2L0X8</accession>
<feature type="compositionally biased region" description="Low complexity" evidence="1">
    <location>
        <begin position="52"/>
        <end position="63"/>
    </location>
</feature>
<name>A0ABR2L0X8_9EUKA</name>
<dbReference type="Pfam" id="PF00249">
    <property type="entry name" value="Myb_DNA-binding"/>
    <property type="match status" value="2"/>
</dbReference>
<evidence type="ECO:0008006" key="6">
    <source>
        <dbReference type="Google" id="ProtNLM"/>
    </source>
</evidence>
<feature type="domain" description="HTH myb-type" evidence="3">
    <location>
        <begin position="109"/>
        <end position="164"/>
    </location>
</feature>
<feature type="domain" description="Myb-like" evidence="2">
    <location>
        <begin position="109"/>
        <end position="160"/>
    </location>
</feature>
<dbReference type="EMBL" id="JAPFFF010000002">
    <property type="protein sequence ID" value="KAK8897008.1"/>
    <property type="molecule type" value="Genomic_DNA"/>
</dbReference>
<evidence type="ECO:0000259" key="3">
    <source>
        <dbReference type="PROSITE" id="PS51294"/>
    </source>
</evidence>
<dbReference type="PANTHER" id="PTHR45614">
    <property type="entry name" value="MYB PROTEIN-RELATED"/>
    <property type="match status" value="1"/>
</dbReference>
<gene>
    <name evidence="4" type="ORF">M9Y10_014940</name>
</gene>
<dbReference type="InterPro" id="IPR017930">
    <property type="entry name" value="Myb_dom"/>
</dbReference>
<proteinExistence type="predicted"/>
<organism evidence="4 5">
    <name type="scientific">Tritrichomonas musculus</name>
    <dbReference type="NCBI Taxonomy" id="1915356"/>
    <lineage>
        <taxon>Eukaryota</taxon>
        <taxon>Metamonada</taxon>
        <taxon>Parabasalia</taxon>
        <taxon>Tritrichomonadida</taxon>
        <taxon>Tritrichomonadidae</taxon>
        <taxon>Tritrichomonas</taxon>
    </lineage>
</organism>
<feature type="region of interest" description="Disordered" evidence="1">
    <location>
        <begin position="48"/>
        <end position="70"/>
    </location>
</feature>
<sequence>MIDQQSPIDSISILNEATSYDSIQTRNESFIMKGNKIPFPQISLDSYQKQESSLNNTNSSSKNRQNVNNNSTESLKYLQYDPRHKTVNNTFELNKRFLFSKFFKKENKKIRKKRVPFTLDEDEKLKNLVNRFGVGNWSLISKFMTERTPKQCRDRYCNYLAPGYFKGEWTKEEDELLVRLYYLYGPKWASLKQHFTGRSPNSLKNRWNYFLSYQQNNTSRCSQFQAMETKCIDSCSKELIEIKNVNNSFNQGNDEKRFGNLSNEAKNEGTFQLIDNENEIFDIIQSSFFENESDWFIIN</sequence>
<dbReference type="PROSITE" id="PS50090">
    <property type="entry name" value="MYB_LIKE"/>
    <property type="match status" value="2"/>
</dbReference>
<feature type="domain" description="Myb-like" evidence="2">
    <location>
        <begin position="161"/>
        <end position="211"/>
    </location>
</feature>